<dbReference type="Pfam" id="PF13411">
    <property type="entry name" value="MerR_1"/>
    <property type="match status" value="1"/>
</dbReference>
<dbReference type="PROSITE" id="PS00552">
    <property type="entry name" value="HTH_MERR_1"/>
    <property type="match status" value="1"/>
</dbReference>
<protein>
    <submittedName>
        <fullName evidence="6">MerR family transcriptional regulator</fullName>
    </submittedName>
</protein>
<dbReference type="KEGG" id="sog:RA178_00440"/>
<name>A0AA50KDD6_9GAMM</name>
<dbReference type="InterPro" id="IPR000551">
    <property type="entry name" value="MerR-type_HTH_dom"/>
</dbReference>
<keyword evidence="4" id="KW-0804">Transcription</keyword>
<dbReference type="GO" id="GO:0003700">
    <property type="term" value="F:DNA-binding transcription factor activity"/>
    <property type="evidence" value="ECO:0007669"/>
    <property type="project" value="InterPro"/>
</dbReference>
<dbReference type="GeneID" id="301337607"/>
<keyword evidence="1" id="KW-0678">Repressor</keyword>
<dbReference type="Proteomes" id="UP001236800">
    <property type="component" value="Chromosome"/>
</dbReference>
<dbReference type="InterPro" id="IPR047057">
    <property type="entry name" value="MerR_fam"/>
</dbReference>
<sequence>MYIGQAAKQTGLSIKAIRLYEEWGLIDTPARQGRYRIYSAADIRLLLLIKEAKALGIKLAQLKDLLEQGDKHAQLATVQTFLLGIKADFLRQISELEHKVTQLDACIDGLTSCESQLLP</sequence>
<dbReference type="EMBL" id="CP132914">
    <property type="protein sequence ID" value="WMB73139.1"/>
    <property type="molecule type" value="Genomic_DNA"/>
</dbReference>
<dbReference type="AlphaFoldDB" id="A0AA50KDD6"/>
<feature type="domain" description="HTH merR-type" evidence="5">
    <location>
        <begin position="1"/>
        <end position="68"/>
    </location>
</feature>
<keyword evidence="2" id="KW-0805">Transcription regulation</keyword>
<dbReference type="SMART" id="SM00422">
    <property type="entry name" value="HTH_MERR"/>
    <property type="match status" value="1"/>
</dbReference>
<accession>A0AA50KDD6</accession>
<dbReference type="PANTHER" id="PTHR30204">
    <property type="entry name" value="REDOX-CYCLING DRUG-SENSING TRANSCRIPTIONAL ACTIVATOR SOXR"/>
    <property type="match status" value="1"/>
</dbReference>
<keyword evidence="3" id="KW-0238">DNA-binding</keyword>
<dbReference type="GO" id="GO:0003677">
    <property type="term" value="F:DNA binding"/>
    <property type="evidence" value="ECO:0007669"/>
    <property type="project" value="UniProtKB-KW"/>
</dbReference>
<evidence type="ECO:0000256" key="3">
    <source>
        <dbReference type="ARBA" id="ARBA00023125"/>
    </source>
</evidence>
<gene>
    <name evidence="6" type="ORF">RA178_00440</name>
</gene>
<evidence type="ECO:0000256" key="2">
    <source>
        <dbReference type="ARBA" id="ARBA00023015"/>
    </source>
</evidence>
<dbReference type="Gene3D" id="1.10.1660.10">
    <property type="match status" value="1"/>
</dbReference>
<evidence type="ECO:0000256" key="4">
    <source>
        <dbReference type="ARBA" id="ARBA00023163"/>
    </source>
</evidence>
<evidence type="ECO:0000256" key="1">
    <source>
        <dbReference type="ARBA" id="ARBA00022491"/>
    </source>
</evidence>
<dbReference type="RefSeq" id="WP_263192160.1">
    <property type="nucleotide sequence ID" value="NZ_CP132914.1"/>
</dbReference>
<dbReference type="InterPro" id="IPR009061">
    <property type="entry name" value="DNA-bd_dom_put_sf"/>
</dbReference>
<reference evidence="6" key="1">
    <citation type="submission" date="2023-08" db="EMBL/GenBank/DDBJ databases">
        <title>Complete genome sequence of Shewanella oncorhynchi Z-P2, a siderophore putrebactin-producing bacterium.</title>
        <authorList>
            <person name="Zhang Y."/>
        </authorList>
    </citation>
    <scope>NUCLEOTIDE SEQUENCE</scope>
    <source>
        <strain evidence="6">Z-P2</strain>
    </source>
</reference>
<dbReference type="PANTHER" id="PTHR30204:SF69">
    <property type="entry name" value="MERR-FAMILY TRANSCRIPTIONAL REGULATOR"/>
    <property type="match status" value="1"/>
</dbReference>
<evidence type="ECO:0000259" key="5">
    <source>
        <dbReference type="PROSITE" id="PS50937"/>
    </source>
</evidence>
<evidence type="ECO:0000313" key="6">
    <source>
        <dbReference type="EMBL" id="WMB73139.1"/>
    </source>
</evidence>
<dbReference type="SUPFAM" id="SSF46955">
    <property type="entry name" value="Putative DNA-binding domain"/>
    <property type="match status" value="1"/>
</dbReference>
<proteinExistence type="predicted"/>
<dbReference type="PROSITE" id="PS50937">
    <property type="entry name" value="HTH_MERR_2"/>
    <property type="match status" value="1"/>
</dbReference>
<organism evidence="6">
    <name type="scientific">Shewanella oncorhynchi</name>
    <dbReference type="NCBI Taxonomy" id="2726434"/>
    <lineage>
        <taxon>Bacteria</taxon>
        <taxon>Pseudomonadati</taxon>
        <taxon>Pseudomonadota</taxon>
        <taxon>Gammaproteobacteria</taxon>
        <taxon>Alteromonadales</taxon>
        <taxon>Shewanellaceae</taxon>
        <taxon>Shewanella</taxon>
    </lineage>
</organism>
<dbReference type="PRINTS" id="PR00040">
    <property type="entry name" value="HTHMERR"/>
</dbReference>